<reference evidence="2" key="1">
    <citation type="submission" date="2021-04" db="EMBL/GenBank/DDBJ databases">
        <authorList>
            <person name="Tunstrom K."/>
        </authorList>
    </citation>
    <scope>NUCLEOTIDE SEQUENCE</scope>
</reference>
<protein>
    <submittedName>
        <fullName evidence="2">(apollo) hypothetical protein</fullName>
    </submittedName>
</protein>
<evidence type="ECO:0000256" key="1">
    <source>
        <dbReference type="SAM" id="MobiDB-lite"/>
    </source>
</evidence>
<feature type="region of interest" description="Disordered" evidence="1">
    <location>
        <begin position="80"/>
        <end position="101"/>
    </location>
</feature>
<dbReference type="EMBL" id="CAJQZP010000774">
    <property type="protein sequence ID" value="CAG4983986.1"/>
    <property type="molecule type" value="Genomic_DNA"/>
</dbReference>
<sequence length="101" mass="11033">MNANLKKLPVPKIKQIVVSADTVSKSRNTSRTPRKYSVNSLERAHLLTDRSALFVCCFDCGSGELNDKAILMFAGGGAGFQKQSKPPWDNANSNTEVTSSW</sequence>
<organism evidence="2 3">
    <name type="scientific">Parnassius apollo</name>
    <name type="common">Apollo butterfly</name>
    <name type="synonym">Papilio apollo</name>
    <dbReference type="NCBI Taxonomy" id="110799"/>
    <lineage>
        <taxon>Eukaryota</taxon>
        <taxon>Metazoa</taxon>
        <taxon>Ecdysozoa</taxon>
        <taxon>Arthropoda</taxon>
        <taxon>Hexapoda</taxon>
        <taxon>Insecta</taxon>
        <taxon>Pterygota</taxon>
        <taxon>Neoptera</taxon>
        <taxon>Endopterygota</taxon>
        <taxon>Lepidoptera</taxon>
        <taxon>Glossata</taxon>
        <taxon>Ditrysia</taxon>
        <taxon>Papilionoidea</taxon>
        <taxon>Papilionidae</taxon>
        <taxon>Parnassiinae</taxon>
        <taxon>Parnassini</taxon>
        <taxon>Parnassius</taxon>
        <taxon>Parnassius</taxon>
    </lineage>
</organism>
<keyword evidence="3" id="KW-1185">Reference proteome</keyword>
<feature type="compositionally biased region" description="Polar residues" evidence="1">
    <location>
        <begin position="90"/>
        <end position="101"/>
    </location>
</feature>
<name>A0A8S3WXY8_PARAO</name>
<evidence type="ECO:0000313" key="2">
    <source>
        <dbReference type="EMBL" id="CAG4983986.1"/>
    </source>
</evidence>
<gene>
    <name evidence="2" type="ORF">PAPOLLO_LOCUS10761</name>
</gene>
<dbReference type="AlphaFoldDB" id="A0A8S3WXY8"/>
<evidence type="ECO:0000313" key="3">
    <source>
        <dbReference type="Proteomes" id="UP000691718"/>
    </source>
</evidence>
<comment type="caution">
    <text evidence="2">The sequence shown here is derived from an EMBL/GenBank/DDBJ whole genome shotgun (WGS) entry which is preliminary data.</text>
</comment>
<dbReference type="OrthoDB" id="7466460at2759"/>
<dbReference type="Proteomes" id="UP000691718">
    <property type="component" value="Unassembled WGS sequence"/>
</dbReference>
<proteinExistence type="predicted"/>
<accession>A0A8S3WXY8</accession>